<dbReference type="PANTHER" id="PTHR46558">
    <property type="entry name" value="TRACRIPTIONAL REGULATORY PROTEIN-RELATED-RELATED"/>
    <property type="match status" value="1"/>
</dbReference>
<protein>
    <recommendedName>
        <fullName evidence="3">HTH cro/C1-type domain-containing protein</fullName>
    </recommendedName>
</protein>
<dbReference type="GO" id="GO:0003677">
    <property type="term" value="F:DNA binding"/>
    <property type="evidence" value="ECO:0007669"/>
    <property type="project" value="UniProtKB-KW"/>
</dbReference>
<evidence type="ECO:0000256" key="1">
    <source>
        <dbReference type="ARBA" id="ARBA00023125"/>
    </source>
</evidence>
<comment type="caution">
    <text evidence="4">The sequence shown here is derived from an EMBL/GenBank/DDBJ whole genome shotgun (WGS) entry which is preliminary data.</text>
</comment>
<dbReference type="PROSITE" id="PS50943">
    <property type="entry name" value="HTH_CROC1"/>
    <property type="match status" value="1"/>
</dbReference>
<feature type="domain" description="HTH cro/C1-type" evidence="3">
    <location>
        <begin position="1"/>
        <end position="55"/>
    </location>
</feature>
<dbReference type="Proteomes" id="UP000196386">
    <property type="component" value="Unassembled WGS sequence"/>
</dbReference>
<sequence length="55" mass="6478">MQKLRRDAGISQEKFAGRLDVSQQTVSRWENDSGYPETEKPMRITAMFQVRLDIY</sequence>
<evidence type="ECO:0000256" key="2">
    <source>
        <dbReference type="SAM" id="MobiDB-lite"/>
    </source>
</evidence>
<dbReference type="InterPro" id="IPR001387">
    <property type="entry name" value="Cro/C1-type_HTH"/>
</dbReference>
<dbReference type="PANTHER" id="PTHR46558:SF13">
    <property type="entry name" value="HTH-TYPE TRANSCRIPTIONAL REGULATOR IMMR"/>
    <property type="match status" value="1"/>
</dbReference>
<evidence type="ECO:0000313" key="4">
    <source>
        <dbReference type="EMBL" id="OUP71028.1"/>
    </source>
</evidence>
<dbReference type="SMART" id="SM00530">
    <property type="entry name" value="HTH_XRE"/>
    <property type="match status" value="1"/>
</dbReference>
<accession>A0A1Y4MQQ6</accession>
<organism evidence="4 5">
    <name type="scientific">Anaerotruncus colihominis</name>
    <dbReference type="NCBI Taxonomy" id="169435"/>
    <lineage>
        <taxon>Bacteria</taxon>
        <taxon>Bacillati</taxon>
        <taxon>Bacillota</taxon>
        <taxon>Clostridia</taxon>
        <taxon>Eubacteriales</taxon>
        <taxon>Oscillospiraceae</taxon>
        <taxon>Anaerotruncus</taxon>
    </lineage>
</organism>
<dbReference type="EMBL" id="NFKP01000002">
    <property type="protein sequence ID" value="OUP71028.1"/>
    <property type="molecule type" value="Genomic_DNA"/>
</dbReference>
<dbReference type="Gene3D" id="1.10.260.40">
    <property type="entry name" value="lambda repressor-like DNA-binding domains"/>
    <property type="match status" value="1"/>
</dbReference>
<name>A0A1Y4MQQ6_9FIRM</name>
<proteinExistence type="predicted"/>
<evidence type="ECO:0000313" key="5">
    <source>
        <dbReference type="Proteomes" id="UP000196386"/>
    </source>
</evidence>
<dbReference type="CDD" id="cd00093">
    <property type="entry name" value="HTH_XRE"/>
    <property type="match status" value="1"/>
</dbReference>
<evidence type="ECO:0000259" key="3">
    <source>
        <dbReference type="PROSITE" id="PS50943"/>
    </source>
</evidence>
<keyword evidence="1" id="KW-0238">DNA-binding</keyword>
<dbReference type="AlphaFoldDB" id="A0A1Y4MQQ6"/>
<dbReference type="SUPFAM" id="SSF47413">
    <property type="entry name" value="lambda repressor-like DNA-binding domains"/>
    <property type="match status" value="1"/>
</dbReference>
<dbReference type="InterPro" id="IPR010982">
    <property type="entry name" value="Lambda_DNA-bd_dom_sf"/>
</dbReference>
<feature type="region of interest" description="Disordered" evidence="2">
    <location>
        <begin position="19"/>
        <end position="38"/>
    </location>
</feature>
<dbReference type="Pfam" id="PF01381">
    <property type="entry name" value="HTH_3"/>
    <property type="match status" value="1"/>
</dbReference>
<reference evidence="5" key="1">
    <citation type="submission" date="2017-04" db="EMBL/GenBank/DDBJ databases">
        <title>Function of individual gut microbiota members based on whole genome sequencing of pure cultures obtained from chicken caecum.</title>
        <authorList>
            <person name="Medvecky M."/>
            <person name="Cejkova D."/>
            <person name="Polansky O."/>
            <person name="Karasova D."/>
            <person name="Kubasova T."/>
            <person name="Cizek A."/>
            <person name="Rychlik I."/>
        </authorList>
    </citation>
    <scope>NUCLEOTIDE SEQUENCE [LARGE SCALE GENOMIC DNA]</scope>
    <source>
        <strain evidence="5">An175</strain>
    </source>
</reference>
<gene>
    <name evidence="4" type="ORF">B5F11_02880</name>
</gene>